<name>A0A1H4D0U6_9BACT</name>
<dbReference type="RefSeq" id="WP_091401498.1">
    <property type="nucleotide sequence ID" value="NZ_FNQY01000041.1"/>
</dbReference>
<dbReference type="AlphaFoldDB" id="A0A1H4D0U6"/>
<dbReference type="SUPFAM" id="SSF52540">
    <property type="entry name" value="P-loop containing nucleoside triphosphate hydrolases"/>
    <property type="match status" value="1"/>
</dbReference>
<dbReference type="InterPro" id="IPR012547">
    <property type="entry name" value="PDDEXK_9"/>
</dbReference>
<dbReference type="Proteomes" id="UP000199041">
    <property type="component" value="Unassembled WGS sequence"/>
</dbReference>
<dbReference type="PANTHER" id="PTHR34825">
    <property type="entry name" value="CONSERVED PROTEIN, WITH A WEAK D-GALACTARATE DEHYDRATASE/ALTRONATE HYDROLASE DOMAIN"/>
    <property type="match status" value="1"/>
</dbReference>
<dbReference type="OrthoDB" id="9776605at2"/>
<evidence type="ECO:0000259" key="1">
    <source>
        <dbReference type="Pfam" id="PF09820"/>
    </source>
</evidence>
<dbReference type="PANTHER" id="PTHR34825:SF1">
    <property type="entry name" value="AAA-ATPASE-LIKE DOMAIN-CONTAINING PROTEIN"/>
    <property type="match status" value="1"/>
</dbReference>
<dbReference type="Pfam" id="PF09820">
    <property type="entry name" value="AAA-ATPase_like"/>
    <property type="match status" value="1"/>
</dbReference>
<organism evidence="2 3">
    <name type="scientific">Arachidicoccus rhizosphaerae</name>
    <dbReference type="NCBI Taxonomy" id="551991"/>
    <lineage>
        <taxon>Bacteria</taxon>
        <taxon>Pseudomonadati</taxon>
        <taxon>Bacteroidota</taxon>
        <taxon>Chitinophagia</taxon>
        <taxon>Chitinophagales</taxon>
        <taxon>Chitinophagaceae</taxon>
        <taxon>Arachidicoccus</taxon>
    </lineage>
</organism>
<evidence type="ECO:0000313" key="3">
    <source>
        <dbReference type="Proteomes" id="UP000199041"/>
    </source>
</evidence>
<proteinExistence type="predicted"/>
<evidence type="ECO:0000313" key="2">
    <source>
        <dbReference type="EMBL" id="SEA66334.1"/>
    </source>
</evidence>
<dbReference type="InterPro" id="IPR018631">
    <property type="entry name" value="AAA-ATPase-like_dom"/>
</dbReference>
<dbReference type="EMBL" id="FNQY01000041">
    <property type="protein sequence ID" value="SEA66334.1"/>
    <property type="molecule type" value="Genomic_DNA"/>
</dbReference>
<dbReference type="STRING" id="551991.SAMN05192529_14113"/>
<accession>A0A1H4D0U6</accession>
<sequence length="508" mass="57413">MLRKYPIGIQSFREIRQGGYVYIDKTKIIHRLVETGKYYFLSRPRRFGKSLLVDTIEELFTGSKELFEGLWIHDKWDWTQTNPVIHFDFSSIGVNTGGLEAAIYGALEDNAGRLGVTLTKKGYDLQFKELIEKASAKGQVVILIDEYDKPIIDFLEEPEEVDANRSVMKSFYSILKGSDKHIRLLLITGVSQFSQVSIFSDLNNLRNITLSQQYGDIVGITQTELETAFAPEITELSKTNPDIVAQIKDWYNGYTWNLKTWAYNPFSLLNFMAEPVFRNYWYATGTPTFLFKLLKKMALYDIESIEMGSLELSDFNVEKPSPGALLFQTGYLTLKSISPDGDVFELGFPNREVKASLLDGLLSTYRETYPVGSIANVAKIKTALRNGDIGGLISQLNSLVTTIPYDHWNAGTESIFTVVTFLAFKLAGIDVHTEVHSAKGRCDVLAMTERYIYVIELKLDGTAEEALQQIKDKGYLQPYVADTRKKLAVGITFSSEKREVSQYQVAEC</sequence>
<reference evidence="2 3" key="1">
    <citation type="submission" date="2016-10" db="EMBL/GenBank/DDBJ databases">
        <authorList>
            <person name="de Groot N.N."/>
        </authorList>
    </citation>
    <scope>NUCLEOTIDE SEQUENCE [LARGE SCALE GENOMIC DNA]</scope>
    <source>
        <strain evidence="2 3">Vu-144</strain>
    </source>
</reference>
<keyword evidence="3" id="KW-1185">Reference proteome</keyword>
<gene>
    <name evidence="2" type="ORF">SAMN05192529_14113</name>
</gene>
<dbReference type="InterPro" id="IPR027417">
    <property type="entry name" value="P-loop_NTPase"/>
</dbReference>
<feature type="domain" description="AAA-ATPase-like" evidence="1">
    <location>
        <begin position="6"/>
        <end position="199"/>
    </location>
</feature>
<dbReference type="Pfam" id="PF08011">
    <property type="entry name" value="PDDEXK_9"/>
    <property type="match status" value="1"/>
</dbReference>
<protein>
    <submittedName>
        <fullName evidence="2">PD-(D/E)XK nuclease superfamily protein</fullName>
    </submittedName>
</protein>